<organism evidence="2 3">
    <name type="scientific">Xenopus laevis</name>
    <name type="common">African clawed frog</name>
    <dbReference type="NCBI Taxonomy" id="8355"/>
    <lineage>
        <taxon>Eukaryota</taxon>
        <taxon>Metazoa</taxon>
        <taxon>Chordata</taxon>
        <taxon>Craniata</taxon>
        <taxon>Vertebrata</taxon>
        <taxon>Euteleostomi</taxon>
        <taxon>Amphibia</taxon>
        <taxon>Batrachia</taxon>
        <taxon>Anura</taxon>
        <taxon>Pipoidea</taxon>
        <taxon>Pipidae</taxon>
        <taxon>Xenopodinae</taxon>
        <taxon>Xenopus</taxon>
        <taxon>Xenopus</taxon>
    </lineage>
</organism>
<evidence type="ECO:0000256" key="1">
    <source>
        <dbReference type="SAM" id="Phobius"/>
    </source>
</evidence>
<reference evidence="3" key="1">
    <citation type="journal article" date="2016" name="Nature">
        <title>Genome evolution in the allotetraploid frog Xenopus laevis.</title>
        <authorList>
            <person name="Session A.M."/>
            <person name="Uno Y."/>
            <person name="Kwon T."/>
            <person name="Chapman J.A."/>
            <person name="Toyoda A."/>
            <person name="Takahashi S."/>
            <person name="Fukui A."/>
            <person name="Hikosaka A."/>
            <person name="Suzuki A."/>
            <person name="Kondo M."/>
            <person name="van Heeringen S.J."/>
            <person name="Quigley I."/>
            <person name="Heinz S."/>
            <person name="Ogino H."/>
            <person name="Ochi H."/>
            <person name="Hellsten U."/>
            <person name="Lyons J.B."/>
            <person name="Simakov O."/>
            <person name="Putnam N."/>
            <person name="Stites J."/>
            <person name="Kuroki Y."/>
            <person name="Tanaka T."/>
            <person name="Michiue T."/>
            <person name="Watanabe M."/>
            <person name="Bogdanovic O."/>
            <person name="Lister R."/>
            <person name="Georgiou G."/>
            <person name="Paranjpe S.S."/>
            <person name="van Kruijsbergen I."/>
            <person name="Shu S."/>
            <person name="Carlson J."/>
            <person name="Kinoshita T."/>
            <person name="Ohta Y."/>
            <person name="Mawaribuchi S."/>
            <person name="Jenkins J."/>
            <person name="Grimwood J."/>
            <person name="Schmutz J."/>
            <person name="Mitros T."/>
            <person name="Mozaffari S.V."/>
            <person name="Suzuki Y."/>
            <person name="Haramoto Y."/>
            <person name="Yamamoto T.S."/>
            <person name="Takagi C."/>
            <person name="Heald R."/>
            <person name="Miller K."/>
            <person name="Haudenschild C."/>
            <person name="Kitzman J."/>
            <person name="Nakayama T."/>
            <person name="Izutsu Y."/>
            <person name="Robert J."/>
            <person name="Fortriede J."/>
            <person name="Burns K."/>
            <person name="Lotay V."/>
            <person name="Karimi K."/>
            <person name="Yasuoka Y."/>
            <person name="Dichmann D.S."/>
            <person name="Flajnik M.F."/>
            <person name="Houston D.W."/>
            <person name="Shendure J."/>
            <person name="DuPasquier L."/>
            <person name="Vize P.D."/>
            <person name="Zorn A.M."/>
            <person name="Ito M."/>
            <person name="Marcotte E.M."/>
            <person name="Wallingford J.B."/>
            <person name="Ito Y."/>
            <person name="Asashima M."/>
            <person name="Ueno N."/>
            <person name="Matsuda Y."/>
            <person name="Veenstra G.J."/>
            <person name="Fujiyama A."/>
            <person name="Harland R.M."/>
            <person name="Taira M."/>
            <person name="Rokhsar D.S."/>
        </authorList>
    </citation>
    <scope>NUCLEOTIDE SEQUENCE [LARGE SCALE GENOMIC DNA]</scope>
    <source>
        <strain evidence="3">J</strain>
    </source>
</reference>
<feature type="transmembrane region" description="Helical" evidence="1">
    <location>
        <begin position="6"/>
        <end position="22"/>
    </location>
</feature>
<gene>
    <name evidence="2" type="ORF">XELAEV_18013455mg</name>
</gene>
<accession>A0A974DPP3</accession>
<sequence length="68" mass="7410">MNKDNVPLFLVFIVISIRWPLLHQMLSKGPLKFWRNGVSALLEVTKGCLAKVPGTGRRGGCMEAGISG</sequence>
<evidence type="ECO:0000313" key="3">
    <source>
        <dbReference type="Proteomes" id="UP000694892"/>
    </source>
</evidence>
<keyword evidence="1" id="KW-0812">Transmembrane</keyword>
<dbReference type="AlphaFoldDB" id="A0A974DPP3"/>
<protein>
    <submittedName>
        <fullName evidence="2">Uncharacterized protein</fullName>
    </submittedName>
</protein>
<name>A0A974DPP3_XENLA</name>
<dbReference type="EMBL" id="CM004468">
    <property type="protein sequence ID" value="OCT95768.1"/>
    <property type="molecule type" value="Genomic_DNA"/>
</dbReference>
<proteinExistence type="predicted"/>
<dbReference type="Proteomes" id="UP000694892">
    <property type="component" value="Chromosome 2L"/>
</dbReference>
<keyword evidence="1" id="KW-0472">Membrane</keyword>
<keyword evidence="1" id="KW-1133">Transmembrane helix</keyword>
<evidence type="ECO:0000313" key="2">
    <source>
        <dbReference type="EMBL" id="OCT95768.1"/>
    </source>
</evidence>